<dbReference type="GO" id="GO:0019634">
    <property type="term" value="P:organic phosphonate metabolic process"/>
    <property type="evidence" value="ECO:0007669"/>
    <property type="project" value="InterPro"/>
</dbReference>
<dbReference type="Pfam" id="PF05861">
    <property type="entry name" value="PhnI"/>
    <property type="match status" value="1"/>
</dbReference>
<dbReference type="EMBL" id="CP031092">
    <property type="protein sequence ID" value="AXF55909.1"/>
    <property type="molecule type" value="Genomic_DNA"/>
</dbReference>
<dbReference type="Proteomes" id="UP000252100">
    <property type="component" value="Chromosome"/>
</dbReference>
<dbReference type="PIRSF" id="PIRSF007313">
    <property type="entry name" value="PhnI"/>
    <property type="match status" value="1"/>
</dbReference>
<dbReference type="InterPro" id="IPR008773">
    <property type="entry name" value="PhnI"/>
</dbReference>
<sequence length="371" mass="41314">MAYVTVTGGQEAIEAAKKLSDTYRLDPHQPPLDPAFIQKQMRLLVDRIMSEGGLYAPELASLALKQSEGDTFEAAFLLRAYRSTLPRNHYSHILDMENMRVIRRISSSFKDIPGGQVLGPTYDFTHRLLRFDLMDEALSPDDLSELGKSFTDRIDWKHETITFAKVAGILREQGLLGENPAWSDTDEPFDITREKYTSPAPRSVRLQALARGETGAMMALAYSSMRGYGSVHPTIGELRVGYVPVSIPHPYQEGESLYVGEMLATEVETINKFETNEATGEVEFSLGYGCCFGQNELKAISMAILDRSISDGGTAPAEDEEFVLEHIDSVEANGFVSHLKLPHYVTFQSKLDRIRATKQKQTEGGASLYEN</sequence>
<name>A0A345BY78_9BACI</name>
<protein>
    <submittedName>
        <fullName evidence="1">Carbon-phosphorus lyase</fullName>
    </submittedName>
</protein>
<evidence type="ECO:0000313" key="1">
    <source>
        <dbReference type="EMBL" id="AXF55909.1"/>
    </source>
</evidence>
<gene>
    <name evidence="1" type="ORF">DT065_07630</name>
</gene>
<dbReference type="GO" id="GO:0016829">
    <property type="term" value="F:lyase activity"/>
    <property type="evidence" value="ECO:0007669"/>
    <property type="project" value="UniProtKB-KW"/>
</dbReference>
<keyword evidence="2" id="KW-1185">Reference proteome</keyword>
<dbReference type="KEGG" id="rue:DT065_07630"/>
<dbReference type="AlphaFoldDB" id="A0A345BY78"/>
<reference evidence="1 2" key="1">
    <citation type="journal article" date="2018" name="J. Microbiol.">
        <title>Salicibibacter kimchii gen. nov., sp. nov., a moderately halophilic and alkalitolerant bacterium in the family Bacillaceae, isolated from kimchi.</title>
        <authorList>
            <person name="Jang J.Y."/>
            <person name="Oh Y.J."/>
            <person name="Lim S.K."/>
            <person name="Park H.K."/>
            <person name="Lee C."/>
            <person name="Kim J.Y."/>
            <person name="Lee M.A."/>
            <person name="Choi H.J."/>
        </authorList>
    </citation>
    <scope>NUCLEOTIDE SEQUENCE [LARGE SCALE GENOMIC DNA]</scope>
    <source>
        <strain evidence="1 2">NKC1-1</strain>
    </source>
</reference>
<organism evidence="1 2">
    <name type="scientific">Salicibibacter kimchii</name>
    <dbReference type="NCBI Taxonomy" id="2099786"/>
    <lineage>
        <taxon>Bacteria</taxon>
        <taxon>Bacillati</taxon>
        <taxon>Bacillota</taxon>
        <taxon>Bacilli</taxon>
        <taxon>Bacillales</taxon>
        <taxon>Bacillaceae</taxon>
        <taxon>Salicibibacter</taxon>
    </lineage>
</organism>
<accession>A0A345BY78</accession>
<dbReference type="OrthoDB" id="9790536at2"/>
<evidence type="ECO:0000313" key="2">
    <source>
        <dbReference type="Proteomes" id="UP000252100"/>
    </source>
</evidence>
<dbReference type="RefSeq" id="WP_114372216.1">
    <property type="nucleotide sequence ID" value="NZ_CP031092.1"/>
</dbReference>
<proteinExistence type="predicted"/>
<keyword evidence="1" id="KW-0456">Lyase</keyword>